<dbReference type="Pfam" id="PF00743">
    <property type="entry name" value="FMO-like"/>
    <property type="match status" value="1"/>
</dbReference>
<evidence type="ECO:0000256" key="7">
    <source>
        <dbReference type="ARBA" id="ARBA00023004"/>
    </source>
</evidence>
<dbReference type="InterPro" id="IPR042098">
    <property type="entry name" value="TauD-like_sf"/>
</dbReference>
<comment type="caution">
    <text evidence="12">The sequence shown here is derived from an EMBL/GenBank/DDBJ whole genome shotgun (WGS) entry which is preliminary data.</text>
</comment>
<dbReference type="GO" id="GO:0050661">
    <property type="term" value="F:NADP binding"/>
    <property type="evidence" value="ECO:0007669"/>
    <property type="project" value="InterPro"/>
</dbReference>
<feature type="domain" description="TauD/TfdA-like" evidence="11">
    <location>
        <begin position="1036"/>
        <end position="1307"/>
    </location>
</feature>
<keyword evidence="9" id="KW-1133">Transmembrane helix</keyword>
<feature type="region of interest" description="Disordered" evidence="8">
    <location>
        <begin position="1312"/>
        <end position="1331"/>
    </location>
</feature>
<dbReference type="Pfam" id="PF13450">
    <property type="entry name" value="NAD_binding_8"/>
    <property type="match status" value="1"/>
</dbReference>
<gene>
    <name evidence="12" type="ORF">MSAN_00209500</name>
</gene>
<evidence type="ECO:0000313" key="12">
    <source>
        <dbReference type="EMBL" id="KAF7377859.1"/>
    </source>
</evidence>
<dbReference type="Gene3D" id="3.50.50.60">
    <property type="entry name" value="FAD/NAD(P)-binding domain"/>
    <property type="match status" value="2"/>
</dbReference>
<evidence type="ECO:0000256" key="10">
    <source>
        <dbReference type="SAM" id="SignalP"/>
    </source>
</evidence>
<feature type="transmembrane region" description="Helical" evidence="9">
    <location>
        <begin position="799"/>
        <end position="818"/>
    </location>
</feature>
<keyword evidence="12" id="KW-0503">Monooxygenase</keyword>
<keyword evidence="10" id="KW-0732">Signal</keyword>
<dbReference type="EMBL" id="JACAZH010000001">
    <property type="protein sequence ID" value="KAF7377859.1"/>
    <property type="molecule type" value="Genomic_DNA"/>
</dbReference>
<dbReference type="Gene3D" id="3.60.130.10">
    <property type="entry name" value="Clavaminate synthase-like"/>
    <property type="match status" value="1"/>
</dbReference>
<dbReference type="InterPro" id="IPR036259">
    <property type="entry name" value="MFS_trans_sf"/>
</dbReference>
<dbReference type="GO" id="GO:0016706">
    <property type="term" value="F:2-oxoglutarate-dependent dioxygenase activity"/>
    <property type="evidence" value="ECO:0007669"/>
    <property type="project" value="TreeGrafter"/>
</dbReference>
<dbReference type="PANTHER" id="PTHR30468">
    <property type="entry name" value="ALPHA-KETOGLUTARATE-DEPENDENT SULFONATE DIOXYGENASE"/>
    <property type="match status" value="1"/>
</dbReference>
<accession>A0A8H7DJN1</accession>
<dbReference type="PANTHER" id="PTHR30468:SF9">
    <property type="entry name" value="ALPHA-KETOGLUTARATE-DEPENDENT TAURINE DIOXYGENASE (AFU_ORTHOLOGUE AFUA_3G01010)"/>
    <property type="match status" value="1"/>
</dbReference>
<evidence type="ECO:0000256" key="3">
    <source>
        <dbReference type="ARBA" id="ARBA00022723"/>
    </source>
</evidence>
<keyword evidence="9" id="KW-0472">Membrane</keyword>
<dbReference type="FunFam" id="3.60.130.10:FF:000008">
    <property type="entry name" value="Alpha-ketoglutarate-dependent taurine dioxygenase"/>
    <property type="match status" value="1"/>
</dbReference>
<dbReference type="InterPro" id="IPR003819">
    <property type="entry name" value="TauD/TfdA-like"/>
</dbReference>
<dbReference type="OrthoDB" id="66881at2759"/>
<name>A0A8H7DJN1_9AGAR</name>
<dbReference type="GO" id="GO:0050660">
    <property type="term" value="F:flavin adenine dinucleotide binding"/>
    <property type="evidence" value="ECO:0007669"/>
    <property type="project" value="InterPro"/>
</dbReference>
<evidence type="ECO:0000256" key="1">
    <source>
        <dbReference type="ARBA" id="ARBA00005896"/>
    </source>
</evidence>
<dbReference type="SUPFAM" id="SSF51905">
    <property type="entry name" value="FAD/NAD(P)-binding domain"/>
    <property type="match status" value="1"/>
</dbReference>
<keyword evidence="13" id="KW-1185">Reference proteome</keyword>
<dbReference type="InterPro" id="IPR020946">
    <property type="entry name" value="Flavin_mOase-like"/>
</dbReference>
<dbReference type="Pfam" id="PF02668">
    <property type="entry name" value="TauD"/>
    <property type="match status" value="1"/>
</dbReference>
<keyword evidence="7" id="KW-0408">Iron</keyword>
<keyword evidence="6" id="KW-0560">Oxidoreductase</keyword>
<keyword evidence="9" id="KW-0812">Transmembrane</keyword>
<feature type="signal peptide" evidence="10">
    <location>
        <begin position="1"/>
        <end position="18"/>
    </location>
</feature>
<sequence length="1331" mass="149555">MLRRHLLLSLSLVPLLAGSTQYPFQTEADGPEGYQFKWPIKNVAIIGAGVSGLIAYRELSRTGFARVRIFERDDVPGGNWHYTEETPLDAPIPNADPSVGDFVPSLPPPGSSFPVEKYYPDSDGQTWREHRGPKPVWESLESNAPAPIQQITEIPWPSGTPWHLPHRTLARYLRAFASFHGINSNDVTPDIAYNTRVELVEKRYDEAGQEHGWTLTLKRLDRVGANSTKATWWTEDFDAIVVATGRYNAPNIPSISGLEDWAHKFPESIIHSRQYRHPQPFTNRTVLVVGGATSGVEISREINAHAKKIYQSVRPPNTKLPYEASRLQLQRLPPNISIVPEIRHFHAANSSIELVNGTLLVDVDRVIFATGFRYSFPFLPQFHNSSHSSVYPIVTDGTHLRSLHEDFLSIEEPTIGFLSMNWGMQSFTYSEYLSLALAKVWSRKAVLPGTAEMWRIYEDRVTARGGYGRHFQFLGTERTAANIRFFVGWLNDAAVKFGGRQIDGQSGDLPQISTVWMQAQYGVIYAQQPNETVARYTHIIARMARETTMSTSAAIETIDSKTQYPTVDGETLRPSWLGYLWDTADVGVHERRMLFKVDASLLLFASLGYFIKNLDQTNITSAFFAGMKEDLNMYGNELVYATSYWTAGYVIGQVPSNLLLTRIPPQYVIPTLELAWGLATLGTYSVKNVEALYTPRELAKRSTIFWASGSLGTMFSGFLQTAAYNHLDGRNGLAGWRWLMIVDAIVTIPIAILGFTFLPDLPWSAKPSLLLSSEDIALARARMKAIGRKESEPWSKAKLRRIFTGWYIYILPIEYVLWNNGPAQSPMQYWLKSFNVEPYPVPGVSYTVSQIQLLPLPATAIFFVTALTLAWVSDGPAKGRRWPFVIAGSITTLIFDTIWLSMPLYTNIPGHFAYFYLMTLGTTAGPLILNWISEITQGDLRPKLSPPTPAHQVIKPGQIQPPVYPEESATFKRPPANTLRRYEKAGIDISQGYPYLPNKPEFVQDVEKLQTGLRDYVDPGTRADPEKKALFGAAKEVRDLSIHIGTEIVGLQLAELTDQQRDELALLVAERSVVFFRDQDLSPQKQKELGLYLGDGEIEIHPQVPQVPGVPGVTLIWERAREYQIKVPRGFRNAYPSGSYGWHTDLVHLAFPPGYTHLHQDTVPEVGGDTLWATGYSAYDKFSPGFRKLLDGLNGIYRSAHQYKDANDPSAPPRHVHIIHPLVRTHPVTGFKTVFANRAMTVGIEGLDQAESDAILNHIHDVYEKSTDLQIRWKWTPGTSAIWDNRTTIHTVSFDYEGKGERHGTRVSSLAEKPFFDPNSKSRRETLGLDA</sequence>
<dbReference type="SUPFAM" id="SSF103473">
    <property type="entry name" value="MFS general substrate transporter"/>
    <property type="match status" value="1"/>
</dbReference>
<organism evidence="12 13">
    <name type="scientific">Mycena sanguinolenta</name>
    <dbReference type="NCBI Taxonomy" id="230812"/>
    <lineage>
        <taxon>Eukaryota</taxon>
        <taxon>Fungi</taxon>
        <taxon>Dikarya</taxon>
        <taxon>Basidiomycota</taxon>
        <taxon>Agaricomycotina</taxon>
        <taxon>Agaricomycetes</taxon>
        <taxon>Agaricomycetidae</taxon>
        <taxon>Agaricales</taxon>
        <taxon>Marasmiineae</taxon>
        <taxon>Mycenaceae</taxon>
        <taxon>Mycena</taxon>
    </lineage>
</organism>
<keyword evidence="5" id="KW-0223">Dioxygenase</keyword>
<feature type="chain" id="PRO_5034271470" evidence="10">
    <location>
        <begin position="19"/>
        <end position="1331"/>
    </location>
</feature>
<evidence type="ECO:0000256" key="6">
    <source>
        <dbReference type="ARBA" id="ARBA00023002"/>
    </source>
</evidence>
<keyword evidence="3" id="KW-0479">Metal-binding</keyword>
<protein>
    <submittedName>
        <fullName evidence="12">Dimethylaniline monooxygenase</fullName>
    </submittedName>
</protein>
<dbReference type="GO" id="GO:0004499">
    <property type="term" value="F:N,N-dimethylaniline monooxygenase activity"/>
    <property type="evidence" value="ECO:0007669"/>
    <property type="project" value="InterPro"/>
</dbReference>
<keyword evidence="2" id="KW-0285">Flavoprotein</keyword>
<evidence type="ECO:0000313" key="13">
    <source>
        <dbReference type="Proteomes" id="UP000623467"/>
    </source>
</evidence>
<feature type="compositionally biased region" description="Basic and acidic residues" evidence="8">
    <location>
        <begin position="1320"/>
        <end position="1331"/>
    </location>
</feature>
<evidence type="ECO:0000256" key="2">
    <source>
        <dbReference type="ARBA" id="ARBA00022630"/>
    </source>
</evidence>
<evidence type="ECO:0000256" key="8">
    <source>
        <dbReference type="SAM" id="MobiDB-lite"/>
    </source>
</evidence>
<feature type="transmembrane region" description="Helical" evidence="9">
    <location>
        <begin position="704"/>
        <end position="724"/>
    </location>
</feature>
<evidence type="ECO:0000256" key="9">
    <source>
        <dbReference type="SAM" id="Phobius"/>
    </source>
</evidence>
<comment type="similarity">
    <text evidence="1">Belongs to the TfdA dioxygenase family.</text>
</comment>
<reference evidence="12" key="1">
    <citation type="submission" date="2020-05" db="EMBL/GenBank/DDBJ databases">
        <title>Mycena genomes resolve the evolution of fungal bioluminescence.</title>
        <authorList>
            <person name="Tsai I.J."/>
        </authorList>
    </citation>
    <scope>NUCLEOTIDE SEQUENCE</scope>
    <source>
        <strain evidence="12">160909Yilan</strain>
    </source>
</reference>
<evidence type="ECO:0000259" key="11">
    <source>
        <dbReference type="Pfam" id="PF02668"/>
    </source>
</evidence>
<dbReference type="Proteomes" id="UP000623467">
    <property type="component" value="Unassembled WGS sequence"/>
</dbReference>
<dbReference type="SUPFAM" id="SSF51197">
    <property type="entry name" value="Clavaminate synthase-like"/>
    <property type="match status" value="1"/>
</dbReference>
<dbReference type="InterPro" id="IPR051323">
    <property type="entry name" value="AtsK-like"/>
</dbReference>
<feature type="transmembrane region" description="Helical" evidence="9">
    <location>
        <begin position="736"/>
        <end position="758"/>
    </location>
</feature>
<dbReference type="Gene3D" id="1.20.1250.20">
    <property type="entry name" value="MFS general substrate transporter like domains"/>
    <property type="match status" value="2"/>
</dbReference>
<feature type="transmembrane region" description="Helical" evidence="9">
    <location>
        <begin position="884"/>
        <end position="902"/>
    </location>
</feature>
<feature type="transmembrane region" description="Helical" evidence="9">
    <location>
        <begin position="914"/>
        <end position="933"/>
    </location>
</feature>
<dbReference type="InterPro" id="IPR036188">
    <property type="entry name" value="FAD/NAD-bd_sf"/>
</dbReference>
<evidence type="ECO:0000256" key="5">
    <source>
        <dbReference type="ARBA" id="ARBA00022964"/>
    </source>
</evidence>
<feature type="transmembrane region" description="Helical" evidence="9">
    <location>
        <begin position="853"/>
        <end position="872"/>
    </location>
</feature>
<dbReference type="GO" id="GO:0005737">
    <property type="term" value="C:cytoplasm"/>
    <property type="evidence" value="ECO:0007669"/>
    <property type="project" value="TreeGrafter"/>
</dbReference>
<dbReference type="GO" id="GO:0046872">
    <property type="term" value="F:metal ion binding"/>
    <property type="evidence" value="ECO:0007669"/>
    <property type="project" value="UniProtKB-KW"/>
</dbReference>
<proteinExistence type="inferred from homology"/>
<evidence type="ECO:0000256" key="4">
    <source>
        <dbReference type="ARBA" id="ARBA00022827"/>
    </source>
</evidence>
<keyword evidence="4" id="KW-0274">FAD</keyword>